<protein>
    <submittedName>
        <fullName evidence="2">Uncharacterized protein</fullName>
    </submittedName>
</protein>
<evidence type="ECO:0000256" key="1">
    <source>
        <dbReference type="SAM" id="MobiDB-lite"/>
    </source>
</evidence>
<dbReference type="AlphaFoldDB" id="A0A1H8PU23"/>
<proteinExistence type="predicted"/>
<evidence type="ECO:0000313" key="4">
    <source>
        <dbReference type="Proteomes" id="UP000183063"/>
    </source>
</evidence>
<organism evidence="2 4">
    <name type="scientific">Rhizobium tibeticum</name>
    <dbReference type="NCBI Taxonomy" id="501024"/>
    <lineage>
        <taxon>Bacteria</taxon>
        <taxon>Pseudomonadati</taxon>
        <taxon>Pseudomonadota</taxon>
        <taxon>Alphaproteobacteria</taxon>
        <taxon>Hyphomicrobiales</taxon>
        <taxon>Rhizobiaceae</taxon>
        <taxon>Rhizobium/Agrobacterium group</taxon>
        <taxon>Rhizobium</taxon>
    </lineage>
</organism>
<dbReference type="Proteomes" id="UP000183063">
    <property type="component" value="Unassembled WGS sequence"/>
</dbReference>
<dbReference type="EMBL" id="FOCV01000017">
    <property type="protein sequence ID" value="SEO45043.1"/>
    <property type="molecule type" value="Genomic_DNA"/>
</dbReference>
<dbReference type="STRING" id="501024.RTCCBAU85039_3538"/>
<accession>A0A1H8PU23</accession>
<sequence length="87" mass="9234">MRASGRWQASSIDKSSSHFHGVAAKVRRRDPGHPSAKSSLRAGPPRFLVEGPPQMVGHGAAQLPENEVSTFAGVGSINCDMRNGLAR</sequence>
<dbReference type="EMBL" id="FNXB01000017">
    <property type="protein sequence ID" value="SEH99017.1"/>
    <property type="molecule type" value="Genomic_DNA"/>
</dbReference>
<evidence type="ECO:0000313" key="5">
    <source>
        <dbReference type="Proteomes" id="UP000198939"/>
    </source>
</evidence>
<evidence type="ECO:0000313" key="2">
    <source>
        <dbReference type="EMBL" id="SEH99017.1"/>
    </source>
</evidence>
<gene>
    <name evidence="2" type="ORF">RTCCBAU85039_3538</name>
    <name evidence="3" type="ORF">SAMN05216228_101799</name>
</gene>
<feature type="region of interest" description="Disordered" evidence="1">
    <location>
        <begin position="1"/>
        <end position="54"/>
    </location>
</feature>
<name>A0A1H8PU23_9HYPH</name>
<reference evidence="2" key="2">
    <citation type="submission" date="2016-10" db="EMBL/GenBank/DDBJ databases">
        <authorList>
            <person name="de Groot N.N."/>
        </authorList>
    </citation>
    <scope>NUCLEOTIDE SEQUENCE [LARGE SCALE GENOMIC DNA]</scope>
    <source>
        <strain evidence="2">CCBAU85039</strain>
    </source>
</reference>
<dbReference type="Proteomes" id="UP000198939">
    <property type="component" value="Unassembled WGS sequence"/>
</dbReference>
<reference evidence="3 5" key="3">
    <citation type="submission" date="2016-10" db="EMBL/GenBank/DDBJ databases">
        <authorList>
            <person name="Varghese N."/>
            <person name="Submissions S."/>
        </authorList>
    </citation>
    <scope>NUCLEOTIDE SEQUENCE [LARGE SCALE GENOMIC DNA]</scope>
    <source>
        <strain evidence="3 5">CGMCC 1.7071</strain>
    </source>
</reference>
<keyword evidence="5" id="KW-1185">Reference proteome</keyword>
<reference evidence="4" key="1">
    <citation type="submission" date="2016-10" db="EMBL/GenBank/DDBJ databases">
        <authorList>
            <person name="Wibberg D."/>
        </authorList>
    </citation>
    <scope>NUCLEOTIDE SEQUENCE [LARGE SCALE GENOMIC DNA]</scope>
</reference>
<evidence type="ECO:0000313" key="3">
    <source>
        <dbReference type="EMBL" id="SEO45043.1"/>
    </source>
</evidence>